<dbReference type="GO" id="GO:0008270">
    <property type="term" value="F:zinc ion binding"/>
    <property type="evidence" value="ECO:0007669"/>
    <property type="project" value="UniProtKB-UniRule"/>
</dbReference>
<keyword evidence="7" id="KW-0865">Zymogen</keyword>
<evidence type="ECO:0000256" key="10">
    <source>
        <dbReference type="PROSITE-ProRule" id="PRU01211"/>
    </source>
</evidence>
<dbReference type="GO" id="GO:0006508">
    <property type="term" value="P:proteolysis"/>
    <property type="evidence" value="ECO:0007669"/>
    <property type="project" value="UniProtKB-KW"/>
</dbReference>
<evidence type="ECO:0000256" key="2">
    <source>
        <dbReference type="ARBA" id="ARBA00022723"/>
    </source>
</evidence>
<dbReference type="Pfam" id="PF01400">
    <property type="entry name" value="Astacin"/>
    <property type="match status" value="2"/>
</dbReference>
<dbReference type="PANTHER" id="PTHR10127:SF780">
    <property type="entry name" value="METALLOENDOPEPTIDASE"/>
    <property type="match status" value="1"/>
</dbReference>
<keyword evidence="4 10" id="KW-0378">Hydrolase</keyword>
<feature type="binding site" evidence="10">
    <location>
        <position position="585"/>
    </location>
    <ligand>
        <name>Zn(2+)</name>
        <dbReference type="ChEBI" id="CHEBI:29105"/>
        <note>catalytic</note>
    </ligand>
</feature>
<evidence type="ECO:0000256" key="5">
    <source>
        <dbReference type="ARBA" id="ARBA00022833"/>
    </source>
</evidence>
<feature type="active site" evidence="10">
    <location>
        <position position="66"/>
    </location>
</feature>
<feature type="region of interest" description="Disordered" evidence="12">
    <location>
        <begin position="190"/>
        <end position="218"/>
    </location>
</feature>
<dbReference type="AlphaFoldDB" id="A0A1J1I397"/>
<evidence type="ECO:0000256" key="12">
    <source>
        <dbReference type="SAM" id="MobiDB-lite"/>
    </source>
</evidence>
<dbReference type="EMBL" id="CVRI01000039">
    <property type="protein sequence ID" value="CRK94667.1"/>
    <property type="molecule type" value="Genomic_DNA"/>
</dbReference>
<feature type="compositionally biased region" description="Polar residues" evidence="12">
    <location>
        <begin position="195"/>
        <end position="212"/>
    </location>
</feature>
<feature type="binding site" evidence="10">
    <location>
        <position position="69"/>
    </location>
    <ligand>
        <name>Zn(2+)</name>
        <dbReference type="ChEBI" id="CHEBI:29105"/>
        <note>catalytic</note>
    </ligand>
</feature>
<dbReference type="FunFam" id="3.40.390.10:FF:000015">
    <property type="entry name" value="Meprin A subunit"/>
    <property type="match status" value="1"/>
</dbReference>
<dbReference type="InterPro" id="IPR034035">
    <property type="entry name" value="Astacin-like_dom"/>
</dbReference>
<evidence type="ECO:0000256" key="6">
    <source>
        <dbReference type="ARBA" id="ARBA00023049"/>
    </source>
</evidence>
<name>A0A1J1I397_9DIPT</name>
<organism evidence="14 15">
    <name type="scientific">Clunio marinus</name>
    <dbReference type="NCBI Taxonomy" id="568069"/>
    <lineage>
        <taxon>Eukaryota</taxon>
        <taxon>Metazoa</taxon>
        <taxon>Ecdysozoa</taxon>
        <taxon>Arthropoda</taxon>
        <taxon>Hexapoda</taxon>
        <taxon>Insecta</taxon>
        <taxon>Pterygota</taxon>
        <taxon>Neoptera</taxon>
        <taxon>Endopterygota</taxon>
        <taxon>Diptera</taxon>
        <taxon>Nematocera</taxon>
        <taxon>Chironomoidea</taxon>
        <taxon>Chironomidae</taxon>
        <taxon>Clunio</taxon>
    </lineage>
</organism>
<proteinExistence type="predicted"/>
<reference evidence="14 15" key="1">
    <citation type="submission" date="2015-04" db="EMBL/GenBank/DDBJ databases">
        <authorList>
            <person name="Syromyatnikov M.Y."/>
            <person name="Popov V.N."/>
        </authorList>
    </citation>
    <scope>NUCLEOTIDE SEQUENCE [LARGE SCALE GENOMIC DNA]</scope>
</reference>
<dbReference type="SUPFAM" id="SSF55486">
    <property type="entry name" value="Metalloproteases ('zincins'), catalytic domain"/>
    <property type="match status" value="2"/>
</dbReference>
<feature type="region of interest" description="Disordered" evidence="12">
    <location>
        <begin position="238"/>
        <end position="385"/>
    </location>
</feature>
<keyword evidence="8" id="KW-1015">Disulfide bond</keyword>
<dbReference type="InterPro" id="IPR024079">
    <property type="entry name" value="MetalloPept_cat_dom_sf"/>
</dbReference>
<keyword evidence="3" id="KW-0732">Signal</keyword>
<feature type="active site" evidence="10">
    <location>
        <position position="576"/>
    </location>
</feature>
<dbReference type="InterPro" id="IPR006026">
    <property type="entry name" value="Peptidase_Metallo"/>
</dbReference>
<feature type="binding site" evidence="10">
    <location>
        <position position="575"/>
    </location>
    <ligand>
        <name>Zn(2+)</name>
        <dbReference type="ChEBI" id="CHEBI:29105"/>
        <note>catalytic</note>
    </ligand>
</feature>
<keyword evidence="2 10" id="KW-0479">Metal-binding</keyword>
<evidence type="ECO:0000313" key="15">
    <source>
        <dbReference type="Proteomes" id="UP000183832"/>
    </source>
</evidence>
<dbReference type="GO" id="GO:0004222">
    <property type="term" value="F:metalloendopeptidase activity"/>
    <property type="evidence" value="ECO:0007669"/>
    <property type="project" value="UniProtKB-UniRule"/>
</dbReference>
<dbReference type="STRING" id="568069.A0A1J1I397"/>
<evidence type="ECO:0000256" key="9">
    <source>
        <dbReference type="ARBA" id="ARBA00023180"/>
    </source>
</evidence>
<keyword evidence="15" id="KW-1185">Reference proteome</keyword>
<dbReference type="Proteomes" id="UP000183832">
    <property type="component" value="Unassembled WGS sequence"/>
</dbReference>
<dbReference type="PANTHER" id="PTHR10127">
    <property type="entry name" value="DISCOIDIN, CUB, EGF, LAMININ , AND ZINC METALLOPROTEASE DOMAIN CONTAINING"/>
    <property type="match status" value="1"/>
</dbReference>
<feature type="binding site" evidence="10">
    <location>
        <position position="75"/>
    </location>
    <ligand>
        <name>Zn(2+)</name>
        <dbReference type="ChEBI" id="CHEBI:29105"/>
        <note>catalytic</note>
    </ligand>
</feature>
<protein>
    <recommendedName>
        <fullName evidence="11">Metalloendopeptidase</fullName>
        <ecNumber evidence="11">3.4.24.-</ecNumber>
    </recommendedName>
</protein>
<dbReference type="Gene3D" id="3.40.390.10">
    <property type="entry name" value="Collagenase (Catalytic Domain)"/>
    <property type="match status" value="2"/>
</dbReference>
<accession>A0A1J1I397</accession>
<evidence type="ECO:0000256" key="7">
    <source>
        <dbReference type="ARBA" id="ARBA00023145"/>
    </source>
</evidence>
<keyword evidence="6 10" id="KW-0482">Metalloprotease</keyword>
<dbReference type="OrthoDB" id="291007at2759"/>
<evidence type="ECO:0000256" key="4">
    <source>
        <dbReference type="ARBA" id="ARBA00022801"/>
    </source>
</evidence>
<keyword evidence="9" id="KW-0325">Glycoprotein</keyword>
<evidence type="ECO:0000259" key="13">
    <source>
        <dbReference type="PROSITE" id="PS51864"/>
    </source>
</evidence>
<feature type="binding site" evidence="10">
    <location>
        <position position="579"/>
    </location>
    <ligand>
        <name>Zn(2+)</name>
        <dbReference type="ChEBI" id="CHEBI:29105"/>
        <note>catalytic</note>
    </ligand>
</feature>
<evidence type="ECO:0000256" key="8">
    <source>
        <dbReference type="ARBA" id="ARBA00023157"/>
    </source>
</evidence>
<feature type="binding site" evidence="10">
    <location>
        <position position="65"/>
    </location>
    <ligand>
        <name>Zn(2+)</name>
        <dbReference type="ChEBI" id="CHEBI:29105"/>
        <note>catalytic</note>
    </ligand>
</feature>
<keyword evidence="1 10" id="KW-0645">Protease</keyword>
<dbReference type="SMART" id="SM00235">
    <property type="entry name" value="ZnMc"/>
    <property type="match status" value="2"/>
</dbReference>
<dbReference type="EC" id="3.4.24.-" evidence="11"/>
<gene>
    <name evidence="14" type="ORF">CLUMA_CG008167</name>
</gene>
<feature type="domain" description="Peptidase M12A" evidence="13">
    <location>
        <begin position="1"/>
        <end position="173"/>
    </location>
</feature>
<evidence type="ECO:0000256" key="3">
    <source>
        <dbReference type="ARBA" id="ARBA00022729"/>
    </source>
</evidence>
<comment type="cofactor">
    <cofactor evidence="10 11">
        <name>Zn(2+)</name>
        <dbReference type="ChEBI" id="CHEBI:29105"/>
    </cofactor>
    <text evidence="10 11">Binds 1 zinc ion per subunit.</text>
</comment>
<dbReference type="CDD" id="cd04280">
    <property type="entry name" value="ZnMc_astacin_like"/>
    <property type="match status" value="2"/>
</dbReference>
<feature type="domain" description="Peptidase M12A" evidence="13">
    <location>
        <begin position="482"/>
        <end position="679"/>
    </location>
</feature>
<keyword evidence="5 10" id="KW-0862">Zinc</keyword>
<evidence type="ECO:0000256" key="1">
    <source>
        <dbReference type="ARBA" id="ARBA00022670"/>
    </source>
</evidence>
<feature type="compositionally biased region" description="Pro residues" evidence="12">
    <location>
        <begin position="279"/>
        <end position="374"/>
    </location>
</feature>
<evidence type="ECO:0000256" key="11">
    <source>
        <dbReference type="RuleBase" id="RU361183"/>
    </source>
</evidence>
<sequence length="680" mass="74929">MIMRAIDEYHAKTCIKFVPRTSQTDYLSIESSNTGCWSSVGKIGRKQSVNLQQNGCLSKLGTPIHELMHALGFLHEQNREDRDRYVTIMRNNIKPETLTNFEKASAGSTTSYGVSYDQGSVMHYSSTAFSRNGQKTIVSKGEDQTTGNDYMMGQREGFSSSDLARINAMYKCGDMPNQGVMPGYPAPTVQKPTRPASSGGFTNPLAQLTPTSGVEMGQRQGFSQSDIARINARYCEGQTVPSTGSQGPKQPDGNPEPFYPNPDLEYPYGPEEGGYPGAQYPPPPGYPQGPPPPGYPQGPPPPGYPQGPPPSGYPQGPPPPGYPQGPPPPGYPQGPPPPGYPQGPPPPGYPQGPPPPGYPQGPPPPGYPGYPPIYPEYGFGPDPFMAPQRRPFLQDSNKEQLENMENKIVKLFILMSIIKIAENFPSESPKVILKLSPLISKTPDESAGRSLKKWSSKKNLGNPEEQGNYYEGDIILGSEARNGVILKSQMWEDGIIPYEIGAGLTEKDKKMIKDALDIFMKKTCLKFVKRTDEKSYISYNNSPTGCWSSVGKVIGKQIVNLQSPGCTGRIGTVMHETLHAVGFFHEQNRSDRDDFIKVHEENIKNGAFINFQKFSIDDISSYGIGYDYSSVLHYSPYAFSKNEERTIEALDDEKMNNLMGQRRRLSEGDLAKINRMYCEN</sequence>
<evidence type="ECO:0000313" key="14">
    <source>
        <dbReference type="EMBL" id="CRK94667.1"/>
    </source>
</evidence>
<dbReference type="InterPro" id="IPR001506">
    <property type="entry name" value="Peptidase_M12A"/>
</dbReference>
<feature type="compositionally biased region" description="Polar residues" evidence="12">
    <location>
        <begin position="239"/>
        <end position="248"/>
    </location>
</feature>
<dbReference type="PROSITE" id="PS51864">
    <property type="entry name" value="ASTACIN"/>
    <property type="match status" value="2"/>
</dbReference>
<dbReference type="PRINTS" id="PR00480">
    <property type="entry name" value="ASTACIN"/>
</dbReference>
<comment type="caution">
    <text evidence="10">Lacks conserved residue(s) required for the propagation of feature annotation.</text>
</comment>